<evidence type="ECO:0000256" key="5">
    <source>
        <dbReference type="ARBA" id="ARBA00022982"/>
    </source>
</evidence>
<feature type="domain" description="2Fe-2S ferredoxin-type" evidence="9">
    <location>
        <begin position="5"/>
        <end position="95"/>
    </location>
</feature>
<evidence type="ECO:0000256" key="2">
    <source>
        <dbReference type="ARBA" id="ARBA00022448"/>
    </source>
</evidence>
<evidence type="ECO:0000256" key="8">
    <source>
        <dbReference type="ARBA" id="ARBA00034078"/>
    </source>
</evidence>
<dbReference type="EMBL" id="JAKKUT010000001">
    <property type="protein sequence ID" value="MDG2989355.1"/>
    <property type="molecule type" value="Genomic_DNA"/>
</dbReference>
<dbReference type="PANTHER" id="PTHR43112:SF10">
    <property type="entry name" value="FERREDOXIN C 2, CHLOROPLASTIC"/>
    <property type="match status" value="1"/>
</dbReference>
<evidence type="ECO:0000313" key="11">
    <source>
        <dbReference type="Proteomes" id="UP001154265"/>
    </source>
</evidence>
<proteinExistence type="inferred from homology"/>
<keyword evidence="5" id="KW-0249">Electron transport</keyword>
<dbReference type="InterPro" id="IPR010241">
    <property type="entry name" value="Fd_pln"/>
</dbReference>
<keyword evidence="2" id="KW-0813">Transport</keyword>
<dbReference type="Proteomes" id="UP001154265">
    <property type="component" value="Unassembled WGS sequence"/>
</dbReference>
<dbReference type="SUPFAM" id="SSF54292">
    <property type="entry name" value="2Fe-2S ferredoxin-like"/>
    <property type="match status" value="1"/>
</dbReference>
<gene>
    <name evidence="10" type="ORF">L3556_00190</name>
</gene>
<dbReference type="InterPro" id="IPR012675">
    <property type="entry name" value="Beta-grasp_dom_sf"/>
</dbReference>
<dbReference type="PANTHER" id="PTHR43112">
    <property type="entry name" value="FERREDOXIN"/>
    <property type="match status" value="1"/>
</dbReference>
<dbReference type="InterPro" id="IPR001041">
    <property type="entry name" value="2Fe-2S_ferredoxin-type"/>
</dbReference>
<reference evidence="10" key="1">
    <citation type="journal article" date="2022" name="Genome Biol. Evol.">
        <title>A New Gene Family Diagnostic for Intracellular Biomineralization of Amorphous Ca Carbonates by Cyanobacteria.</title>
        <authorList>
            <person name="Benzerara K."/>
            <person name="Duprat E."/>
            <person name="Bitard-Feildel T."/>
            <person name="Caumes G."/>
            <person name="Cassier-Chauvat C."/>
            <person name="Chauvat F."/>
            <person name="Dezi M."/>
            <person name="Diop S.I."/>
            <person name="Gaschignard G."/>
            <person name="Gorgen S."/>
            <person name="Gugger M."/>
            <person name="Lopez-Garcia P."/>
            <person name="Millet M."/>
            <person name="Skouri-Panet F."/>
            <person name="Moreira D."/>
            <person name="Callebaut I."/>
        </authorList>
    </citation>
    <scope>NUCLEOTIDE SEQUENCE</scope>
    <source>
        <strain evidence="10">G9</strain>
    </source>
</reference>
<dbReference type="Gene3D" id="3.10.20.30">
    <property type="match status" value="1"/>
</dbReference>
<keyword evidence="7" id="KW-0411">Iron-sulfur</keyword>
<evidence type="ECO:0000256" key="4">
    <source>
        <dbReference type="ARBA" id="ARBA00022723"/>
    </source>
</evidence>
<keyword evidence="6" id="KW-0408">Iron</keyword>
<evidence type="ECO:0000256" key="1">
    <source>
        <dbReference type="ARBA" id="ARBA00007874"/>
    </source>
</evidence>
<dbReference type="CDD" id="cd00207">
    <property type="entry name" value="fer2"/>
    <property type="match status" value="1"/>
</dbReference>
<dbReference type="InterPro" id="IPR036010">
    <property type="entry name" value="2Fe-2S_ferredoxin-like_sf"/>
</dbReference>
<keyword evidence="4" id="KW-0479">Metal-binding</keyword>
<name>A0ABT6ETW2_9SYNE</name>
<evidence type="ECO:0000259" key="9">
    <source>
        <dbReference type="PROSITE" id="PS51085"/>
    </source>
</evidence>
<dbReference type="InterPro" id="IPR006058">
    <property type="entry name" value="2Fe2S_fd_BS"/>
</dbReference>
<protein>
    <submittedName>
        <fullName evidence="10">2Fe-2S iron-sulfur cluster-binding protein</fullName>
    </submittedName>
</protein>
<dbReference type="NCBIfam" id="TIGR02008">
    <property type="entry name" value="fdx_plant"/>
    <property type="match status" value="1"/>
</dbReference>
<comment type="caution">
    <text evidence="10">The sequence shown here is derived from an EMBL/GenBank/DDBJ whole genome shotgun (WGS) entry which is preliminary data.</text>
</comment>
<keyword evidence="3" id="KW-0001">2Fe-2S</keyword>
<comment type="cofactor">
    <cofactor evidence="8">
        <name>[2Fe-2S] cluster</name>
        <dbReference type="ChEBI" id="CHEBI:190135"/>
    </cofactor>
</comment>
<comment type="similarity">
    <text evidence="1">Belongs to the 2Fe2S plant-type ferredoxin family.</text>
</comment>
<sequence length="107" mass="11594">MSQTYTVEINHQGQTHQIQVPEDQAILQAAYGAGVDLPSSCNAGVCTTCAAQILSGDVDHGDAMGLSPNLREKGYVLLCVAHPRSDLKILSEKEEEVYNLQFGQFQT</sequence>
<dbReference type="PROSITE" id="PS00197">
    <property type="entry name" value="2FE2S_FER_1"/>
    <property type="match status" value="1"/>
</dbReference>
<keyword evidence="11" id="KW-1185">Reference proteome</keyword>
<accession>A0ABT6ETW2</accession>
<evidence type="ECO:0000256" key="6">
    <source>
        <dbReference type="ARBA" id="ARBA00023004"/>
    </source>
</evidence>
<reference evidence="10" key="2">
    <citation type="submission" date="2022-01" db="EMBL/GenBank/DDBJ databases">
        <authorList>
            <person name="Zivanovic Y."/>
            <person name="Moreira D."/>
            <person name="Lopez-Garcia P."/>
        </authorList>
    </citation>
    <scope>NUCLEOTIDE SEQUENCE</scope>
    <source>
        <strain evidence="10">G9</strain>
    </source>
</reference>
<dbReference type="PROSITE" id="PS51085">
    <property type="entry name" value="2FE2S_FER_2"/>
    <property type="match status" value="1"/>
</dbReference>
<organism evidence="10 11">
    <name type="scientific">Candidatus Synechococcus calcipolaris G9</name>
    <dbReference type="NCBI Taxonomy" id="1497997"/>
    <lineage>
        <taxon>Bacteria</taxon>
        <taxon>Bacillati</taxon>
        <taxon>Cyanobacteriota</taxon>
        <taxon>Cyanophyceae</taxon>
        <taxon>Synechococcales</taxon>
        <taxon>Synechococcaceae</taxon>
        <taxon>Synechococcus</taxon>
    </lineage>
</organism>
<dbReference type="Pfam" id="PF00111">
    <property type="entry name" value="Fer2"/>
    <property type="match status" value="1"/>
</dbReference>
<evidence type="ECO:0000313" key="10">
    <source>
        <dbReference type="EMBL" id="MDG2989355.1"/>
    </source>
</evidence>
<evidence type="ECO:0000256" key="7">
    <source>
        <dbReference type="ARBA" id="ARBA00023014"/>
    </source>
</evidence>
<dbReference type="RefSeq" id="WP_277865283.1">
    <property type="nucleotide sequence ID" value="NZ_JAKKUT010000001.1"/>
</dbReference>
<evidence type="ECO:0000256" key="3">
    <source>
        <dbReference type="ARBA" id="ARBA00022714"/>
    </source>
</evidence>